<feature type="transmembrane region" description="Helical" evidence="1">
    <location>
        <begin position="107"/>
        <end position="128"/>
    </location>
</feature>
<keyword evidence="1" id="KW-0812">Transmembrane</keyword>
<protein>
    <submittedName>
        <fullName evidence="2">Uncharacterized protein</fullName>
    </submittedName>
</protein>
<dbReference type="EMBL" id="WMBB01000006">
    <property type="protein sequence ID" value="MTE13790.1"/>
    <property type="molecule type" value="Genomic_DNA"/>
</dbReference>
<dbReference type="Proteomes" id="UP000432464">
    <property type="component" value="Unassembled WGS sequence"/>
</dbReference>
<reference evidence="2 3" key="1">
    <citation type="submission" date="2019-11" db="EMBL/GenBank/DDBJ databases">
        <title>Nocardia sp. nov. CT2-14 isolated from soil.</title>
        <authorList>
            <person name="Kanchanasin P."/>
            <person name="Tanasupawat S."/>
            <person name="Yuki M."/>
            <person name="Kudo T."/>
        </authorList>
    </citation>
    <scope>NUCLEOTIDE SEQUENCE [LARGE SCALE GENOMIC DNA]</scope>
    <source>
        <strain evidence="2 3">CT2-14</strain>
    </source>
</reference>
<evidence type="ECO:0000256" key="1">
    <source>
        <dbReference type="SAM" id="Phobius"/>
    </source>
</evidence>
<feature type="transmembrane region" description="Helical" evidence="1">
    <location>
        <begin position="68"/>
        <end position="87"/>
    </location>
</feature>
<proteinExistence type="predicted"/>
<dbReference type="AlphaFoldDB" id="A0A6I3KZ31"/>
<gene>
    <name evidence="2" type="ORF">GLP40_13535</name>
</gene>
<comment type="caution">
    <text evidence="2">The sequence shown here is derived from an EMBL/GenBank/DDBJ whole genome shotgun (WGS) entry which is preliminary data.</text>
</comment>
<name>A0A6I3KZ31_9NOCA</name>
<keyword evidence="3" id="KW-1185">Reference proteome</keyword>
<keyword evidence="1" id="KW-1133">Transmembrane helix</keyword>
<sequence>MTITRILLCVSGIGLAAYGVDLLLKMSTTDLRSVAVWFIGAILAENLVFGPVAALAGVLGHHVLPARWWSAYTVGAFISLALILLAIPVLGREGAVPGNDTVLDRDYTVGLIVSLAVVWAVVAAYLLLTRGRRSPATAAEPRIAHRPHGSAR</sequence>
<organism evidence="2 3">
    <name type="scientific">Nocardia aurantiaca</name>
    <dbReference type="NCBI Taxonomy" id="2675850"/>
    <lineage>
        <taxon>Bacteria</taxon>
        <taxon>Bacillati</taxon>
        <taxon>Actinomycetota</taxon>
        <taxon>Actinomycetes</taxon>
        <taxon>Mycobacteriales</taxon>
        <taxon>Nocardiaceae</taxon>
        <taxon>Nocardia</taxon>
    </lineage>
</organism>
<feature type="transmembrane region" description="Helical" evidence="1">
    <location>
        <begin position="35"/>
        <end position="56"/>
    </location>
</feature>
<accession>A0A6I3KZ31</accession>
<keyword evidence="1" id="KW-0472">Membrane</keyword>
<evidence type="ECO:0000313" key="3">
    <source>
        <dbReference type="Proteomes" id="UP000432464"/>
    </source>
</evidence>
<evidence type="ECO:0000313" key="2">
    <source>
        <dbReference type="EMBL" id="MTE13790.1"/>
    </source>
</evidence>
<dbReference type="RefSeq" id="WP_154788288.1">
    <property type="nucleotide sequence ID" value="NZ_WMBB01000006.1"/>
</dbReference>